<accession>A0A8S5QFQ0</accession>
<feature type="compositionally biased region" description="Basic and acidic residues" evidence="1">
    <location>
        <begin position="168"/>
        <end position="209"/>
    </location>
</feature>
<evidence type="ECO:0000256" key="1">
    <source>
        <dbReference type="SAM" id="MobiDB-lite"/>
    </source>
</evidence>
<dbReference type="Gene3D" id="1.10.8.200">
    <property type="entry name" value="Replisome organizer (g39p helicase loader/inhibitor protein)"/>
    <property type="match status" value="1"/>
</dbReference>
<proteinExistence type="predicted"/>
<reference evidence="2" key="1">
    <citation type="journal article" date="2021" name="Proc. Natl. Acad. Sci. U.S.A.">
        <title>A Catalog of Tens of Thousands of Viruses from Human Metagenomes Reveals Hidden Associations with Chronic Diseases.</title>
        <authorList>
            <person name="Tisza M.J."/>
            <person name="Buck C.B."/>
        </authorList>
    </citation>
    <scope>NUCLEOTIDE SEQUENCE</scope>
    <source>
        <strain evidence="2">CtoOf8</strain>
    </source>
</reference>
<dbReference type="EMBL" id="BK015646">
    <property type="protein sequence ID" value="DAE17778.1"/>
    <property type="molecule type" value="Genomic_DNA"/>
</dbReference>
<feature type="region of interest" description="Disordered" evidence="1">
    <location>
        <begin position="168"/>
        <end position="217"/>
    </location>
</feature>
<name>A0A8S5QFQ0_9CAUD</name>
<protein>
    <submittedName>
        <fullName evidence="2">Replisome organizer</fullName>
    </submittedName>
</protein>
<evidence type="ECO:0000313" key="2">
    <source>
        <dbReference type="EMBL" id="DAE17778.1"/>
    </source>
</evidence>
<sequence length="217" mass="25329">MEREQFKVLVKAMKAVYAQPTFIPDQDAFNVWFALLGDLPYKQAELAVQKHMATEKFPPTIADIREKTEQITSVKETEMSELEAWAIVRKAIGRSNYYAEEEFEKLPEACKIAVGNPSNLREWAMMDSDQVGTVEQSHFVRNYRMAVQRIKEERRIPEKVRMAIVEVRKQQSQIEDRKEKPKLPIQEEKEPETRGRMSEETRKKLEALRGKMGNIGR</sequence>
<organism evidence="2">
    <name type="scientific">Siphoviridae sp. ctoOf8</name>
    <dbReference type="NCBI Taxonomy" id="2825668"/>
    <lineage>
        <taxon>Viruses</taxon>
        <taxon>Duplodnaviria</taxon>
        <taxon>Heunggongvirae</taxon>
        <taxon>Uroviricota</taxon>
        <taxon>Caudoviricetes</taxon>
    </lineage>
</organism>